<evidence type="ECO:0000313" key="4">
    <source>
        <dbReference type="Proteomes" id="UP000318041"/>
    </source>
</evidence>
<sequence>MYQTISEHESLQPVTYQIDTDRFEKSQIKDSAKEQYKSVTNLYLPRNDKNCICTSVPNVNTQEAKPGR</sequence>
<reference evidence="5 6" key="1">
    <citation type="journal article" date="2019" name="Nat. Med.">
        <title>A library of human gut bacterial isolates paired with longitudinal multiomics data enables mechanistic microbiome research.</title>
        <authorList>
            <person name="Poyet M."/>
            <person name="Groussin M."/>
            <person name="Gibbons S.M."/>
            <person name="Avila-Pacheco J."/>
            <person name="Jiang X."/>
            <person name="Kearney S.M."/>
            <person name="Perrotta A.R."/>
            <person name="Berdy B."/>
            <person name="Zhao S."/>
            <person name="Lieberman T.D."/>
            <person name="Swanson P.K."/>
            <person name="Smith M."/>
            <person name="Roesemann S."/>
            <person name="Alexander J.E."/>
            <person name="Rich S.A."/>
            <person name="Livny J."/>
            <person name="Vlamakis H."/>
            <person name="Clish C."/>
            <person name="Bullock K."/>
            <person name="Deik A."/>
            <person name="Scott J."/>
            <person name="Pierce K.A."/>
            <person name="Xavier R.J."/>
            <person name="Alm E.J."/>
        </authorList>
    </citation>
    <scope>NUCLEOTIDE SEQUENCE [LARGE SCALE GENOMIC DNA]</scope>
    <source>
        <strain evidence="2 5">BIOML-A1</strain>
        <strain evidence="1 6">BIOML-A46</strain>
    </source>
</reference>
<dbReference type="Proteomes" id="UP000318041">
    <property type="component" value="Unassembled WGS sequence"/>
</dbReference>
<organism evidence="3 4">
    <name type="scientific">Bacteroides fragilis</name>
    <dbReference type="NCBI Taxonomy" id="817"/>
    <lineage>
        <taxon>Bacteria</taxon>
        <taxon>Pseudomonadati</taxon>
        <taxon>Bacteroidota</taxon>
        <taxon>Bacteroidia</taxon>
        <taxon>Bacteroidales</taxon>
        <taxon>Bacteroidaceae</taxon>
        <taxon>Bacteroides</taxon>
    </lineage>
</organism>
<protein>
    <submittedName>
        <fullName evidence="3">Uncharacterized protein</fullName>
    </submittedName>
</protein>
<gene>
    <name evidence="2" type="ORF">F2Z25_09760</name>
    <name evidence="1" type="ORF">F2Z89_01020</name>
    <name evidence="3" type="ORF">FSA08_14175</name>
</gene>
<evidence type="ECO:0000313" key="1">
    <source>
        <dbReference type="EMBL" id="KAA5001918.1"/>
    </source>
</evidence>
<proteinExistence type="predicted"/>
<dbReference type="AlphaFoldDB" id="A0A5C6L740"/>
<dbReference type="EMBL" id="VOHY01000011">
    <property type="protein sequence ID" value="TWV72160.1"/>
    <property type="molecule type" value="Genomic_DNA"/>
</dbReference>
<evidence type="ECO:0000313" key="2">
    <source>
        <dbReference type="EMBL" id="KAA5207746.1"/>
    </source>
</evidence>
<comment type="caution">
    <text evidence="3">The sequence shown here is derived from an EMBL/GenBank/DDBJ whole genome shotgun (WGS) entry which is preliminary data.</text>
</comment>
<dbReference type="Proteomes" id="UP000429838">
    <property type="component" value="Unassembled WGS sequence"/>
</dbReference>
<accession>A0A5C6L740</accession>
<dbReference type="EMBL" id="VWCJ01000001">
    <property type="protein sequence ID" value="KAA5001918.1"/>
    <property type="molecule type" value="Genomic_DNA"/>
</dbReference>
<evidence type="ECO:0000313" key="6">
    <source>
        <dbReference type="Proteomes" id="UP000460666"/>
    </source>
</evidence>
<dbReference type="EMBL" id="VWAQ01000007">
    <property type="protein sequence ID" value="KAA5207746.1"/>
    <property type="molecule type" value="Genomic_DNA"/>
</dbReference>
<dbReference type="Proteomes" id="UP000460666">
    <property type="component" value="Unassembled WGS sequence"/>
</dbReference>
<name>A0A5C6L740_BACFG</name>
<evidence type="ECO:0000313" key="5">
    <source>
        <dbReference type="Proteomes" id="UP000429838"/>
    </source>
</evidence>
<evidence type="ECO:0000313" key="3">
    <source>
        <dbReference type="EMBL" id="TWV72160.1"/>
    </source>
</evidence>
<reference evidence="3 4" key="2">
    <citation type="submission" date="2019-08" db="EMBL/GenBank/DDBJ databases">
        <title>Genome sequencing of Bacteroides fragilis Sample_iSURF_9.</title>
        <authorList>
            <person name="Chandler J.E."/>
            <person name="Ruoff K.L."/>
            <person name="Price C.E."/>
            <person name="Valls R.A."/>
            <person name="O'Toole G.A."/>
        </authorList>
    </citation>
    <scope>NUCLEOTIDE SEQUENCE [LARGE SCALE GENOMIC DNA]</scope>
    <source>
        <strain evidence="3 4">CFPLTA004_1B</strain>
    </source>
</reference>